<accession>G3HUC6</accession>
<dbReference type="AlphaFoldDB" id="G3HUC6"/>
<evidence type="ECO:0000313" key="1">
    <source>
        <dbReference type="EMBL" id="EGW02024.1"/>
    </source>
</evidence>
<evidence type="ECO:0000313" key="2">
    <source>
        <dbReference type="Proteomes" id="UP000001075"/>
    </source>
</evidence>
<reference evidence="2" key="1">
    <citation type="journal article" date="2011" name="Nat. Biotechnol.">
        <title>The genomic sequence of the Chinese hamster ovary (CHO)-K1 cell line.</title>
        <authorList>
            <person name="Xu X."/>
            <person name="Nagarajan H."/>
            <person name="Lewis N.E."/>
            <person name="Pan S."/>
            <person name="Cai Z."/>
            <person name="Liu X."/>
            <person name="Chen W."/>
            <person name="Xie M."/>
            <person name="Wang W."/>
            <person name="Hammond S."/>
            <person name="Andersen M.R."/>
            <person name="Neff N."/>
            <person name="Passarelli B."/>
            <person name="Koh W."/>
            <person name="Fan H.C."/>
            <person name="Wang J."/>
            <person name="Gui Y."/>
            <person name="Lee K.H."/>
            <person name="Betenbaugh M.J."/>
            <person name="Quake S.R."/>
            <person name="Famili I."/>
            <person name="Palsson B.O."/>
            <person name="Wang J."/>
        </authorList>
    </citation>
    <scope>NUCLEOTIDE SEQUENCE [LARGE SCALE GENOMIC DNA]</scope>
    <source>
        <strain evidence="2">CHO K1 cell line</strain>
    </source>
</reference>
<dbReference type="InParanoid" id="G3HUC6"/>
<gene>
    <name evidence="1" type="ORF">I79_014535</name>
</gene>
<proteinExistence type="predicted"/>
<dbReference type="Proteomes" id="UP000001075">
    <property type="component" value="Unassembled WGS sequence"/>
</dbReference>
<dbReference type="EMBL" id="JH000730">
    <property type="protein sequence ID" value="EGW02024.1"/>
    <property type="molecule type" value="Genomic_DNA"/>
</dbReference>
<sequence length="83" mass="9219">MPLSSGLLSLKHPLDLPIPASGLYFFLISPYSTPIEPLVTQTMYQASQHKHLLGNCWRPHSSQFLTYPTQATKYSNGGLDSNI</sequence>
<organism evidence="1 2">
    <name type="scientific">Cricetulus griseus</name>
    <name type="common">Chinese hamster</name>
    <name type="synonym">Cricetulus barabensis griseus</name>
    <dbReference type="NCBI Taxonomy" id="10029"/>
    <lineage>
        <taxon>Eukaryota</taxon>
        <taxon>Metazoa</taxon>
        <taxon>Chordata</taxon>
        <taxon>Craniata</taxon>
        <taxon>Vertebrata</taxon>
        <taxon>Euteleostomi</taxon>
        <taxon>Mammalia</taxon>
        <taxon>Eutheria</taxon>
        <taxon>Euarchontoglires</taxon>
        <taxon>Glires</taxon>
        <taxon>Rodentia</taxon>
        <taxon>Myomorpha</taxon>
        <taxon>Muroidea</taxon>
        <taxon>Cricetidae</taxon>
        <taxon>Cricetinae</taxon>
        <taxon>Cricetulus</taxon>
    </lineage>
</organism>
<protein>
    <submittedName>
        <fullName evidence="1">Uncharacterized protein</fullName>
    </submittedName>
</protein>
<name>G3HUC6_CRIGR</name>